<proteinExistence type="predicted"/>
<comment type="caution">
    <text evidence="1">The sequence shown here is derived from an EMBL/GenBank/DDBJ whole genome shotgun (WGS) entry which is preliminary data.</text>
</comment>
<protein>
    <submittedName>
        <fullName evidence="1">Uncharacterized protein</fullName>
    </submittedName>
</protein>
<sequence length="52" mass="5820">KRKSPLNPAEYSQRKYQNVYGAAESTSLVPRKQINCKSPKLVSPRVSKLSVS</sequence>
<dbReference type="EMBL" id="BGPR01003523">
    <property type="protein sequence ID" value="GBM89221.1"/>
    <property type="molecule type" value="Genomic_DNA"/>
</dbReference>
<evidence type="ECO:0000313" key="1">
    <source>
        <dbReference type="EMBL" id="GBM89221.1"/>
    </source>
</evidence>
<name>A0A4Y2JFX4_ARAVE</name>
<feature type="non-terminal residue" evidence="1">
    <location>
        <position position="1"/>
    </location>
</feature>
<gene>
    <name evidence="1" type="ORF">AVEN_117334-2_1</name>
</gene>
<keyword evidence="2" id="KW-1185">Reference proteome</keyword>
<reference evidence="1 2" key="1">
    <citation type="journal article" date="2019" name="Sci. Rep.">
        <title>Orb-weaving spider Araneus ventricosus genome elucidates the spidroin gene catalogue.</title>
        <authorList>
            <person name="Kono N."/>
            <person name="Nakamura H."/>
            <person name="Ohtoshi R."/>
            <person name="Moran D.A.P."/>
            <person name="Shinohara A."/>
            <person name="Yoshida Y."/>
            <person name="Fujiwara M."/>
            <person name="Mori M."/>
            <person name="Tomita M."/>
            <person name="Arakawa K."/>
        </authorList>
    </citation>
    <scope>NUCLEOTIDE SEQUENCE [LARGE SCALE GENOMIC DNA]</scope>
</reference>
<evidence type="ECO:0000313" key="2">
    <source>
        <dbReference type="Proteomes" id="UP000499080"/>
    </source>
</evidence>
<dbReference type="Proteomes" id="UP000499080">
    <property type="component" value="Unassembled WGS sequence"/>
</dbReference>
<organism evidence="1 2">
    <name type="scientific">Araneus ventricosus</name>
    <name type="common">Orbweaver spider</name>
    <name type="synonym">Epeira ventricosa</name>
    <dbReference type="NCBI Taxonomy" id="182803"/>
    <lineage>
        <taxon>Eukaryota</taxon>
        <taxon>Metazoa</taxon>
        <taxon>Ecdysozoa</taxon>
        <taxon>Arthropoda</taxon>
        <taxon>Chelicerata</taxon>
        <taxon>Arachnida</taxon>
        <taxon>Araneae</taxon>
        <taxon>Araneomorphae</taxon>
        <taxon>Entelegynae</taxon>
        <taxon>Araneoidea</taxon>
        <taxon>Araneidae</taxon>
        <taxon>Araneus</taxon>
    </lineage>
</organism>
<accession>A0A4Y2JFX4</accession>
<dbReference type="AlphaFoldDB" id="A0A4Y2JFX4"/>